<sequence>MKIYTERSDIFISGKIAEIAPSPPFNIDEVSENAIREVPAGEVFFRRVTIFGGGSIEDLFLENVSWVGGQIEDEKALEQVSYNAALSDLAPFLQAGVDRLIASPGASMNGEAKGMGRPLATTYLDIETQVKDLVGRAAQHRKNMFQANPLDDTTLFGRCVRTQRMMQRILLRLDSLLLTDKCHAFEKAGFICRLNPQSVRQWIKSAAVFPGATKAILLVKISAALQASNKHCKSALPEFDAAFDGSGNYSEKIGDTLFNNMTGTVNAYNALHKTVSRAARAGKLIDVSRPIKEPDTTAEAAATALAQMAKAQQVVSMIKGAQLLPPLRTEPSGPKLAREYLAAHRAEKAEDTPKGFWAEFDSIAQGQRAPAAEGGSSEGGGSAAGSARGAPRPKAQQEGASAAEGDSQKRASSDNSRVKPGGLKRAKRSS</sequence>
<reference evidence="2" key="1">
    <citation type="submission" date="2023-10" db="EMBL/GenBank/DDBJ databases">
        <authorList>
            <person name="Chen Y."/>
            <person name="Shah S."/>
            <person name="Dougan E. K."/>
            <person name="Thang M."/>
            <person name="Chan C."/>
        </authorList>
    </citation>
    <scope>NUCLEOTIDE SEQUENCE [LARGE SCALE GENOMIC DNA]</scope>
</reference>
<name>A0ABN9WCV5_9DINO</name>
<keyword evidence="3" id="KW-1185">Reference proteome</keyword>
<accession>A0ABN9WCV5</accession>
<dbReference type="EMBL" id="CAUYUJ010018508">
    <property type="protein sequence ID" value="CAK0884154.1"/>
    <property type="molecule type" value="Genomic_DNA"/>
</dbReference>
<evidence type="ECO:0000256" key="1">
    <source>
        <dbReference type="SAM" id="MobiDB-lite"/>
    </source>
</evidence>
<comment type="caution">
    <text evidence="2">The sequence shown here is derived from an EMBL/GenBank/DDBJ whole genome shotgun (WGS) entry which is preliminary data.</text>
</comment>
<evidence type="ECO:0000313" key="3">
    <source>
        <dbReference type="Proteomes" id="UP001189429"/>
    </source>
</evidence>
<feature type="compositionally biased region" description="Low complexity" evidence="1">
    <location>
        <begin position="384"/>
        <end position="393"/>
    </location>
</feature>
<protein>
    <submittedName>
        <fullName evidence="2">Uncharacterized protein</fullName>
    </submittedName>
</protein>
<dbReference type="Proteomes" id="UP001189429">
    <property type="component" value="Unassembled WGS sequence"/>
</dbReference>
<proteinExistence type="predicted"/>
<organism evidence="2 3">
    <name type="scientific">Prorocentrum cordatum</name>
    <dbReference type="NCBI Taxonomy" id="2364126"/>
    <lineage>
        <taxon>Eukaryota</taxon>
        <taxon>Sar</taxon>
        <taxon>Alveolata</taxon>
        <taxon>Dinophyceae</taxon>
        <taxon>Prorocentrales</taxon>
        <taxon>Prorocentraceae</taxon>
        <taxon>Prorocentrum</taxon>
    </lineage>
</organism>
<gene>
    <name evidence="2" type="ORF">PCOR1329_LOCUS66175</name>
</gene>
<feature type="region of interest" description="Disordered" evidence="1">
    <location>
        <begin position="366"/>
        <end position="430"/>
    </location>
</feature>
<evidence type="ECO:0000313" key="2">
    <source>
        <dbReference type="EMBL" id="CAK0884154.1"/>
    </source>
</evidence>